<organism evidence="2 3">
    <name type="scientific">Methanoculleus virus Blf4</name>
    <dbReference type="NCBI Taxonomy" id="3070925"/>
    <lineage>
        <taxon>Viruses</taxon>
        <taxon>Duplodnaviria</taxon>
        <taxon>Heunggongvirae</taxon>
        <taxon>Uroviricota</taxon>
        <taxon>Caudoviricetes</taxon>
        <taxon>Pungoviridae</taxon>
        <taxon>Flagovirus</taxon>
        <taxon>Flagovirus limi</taxon>
    </lineage>
</organism>
<protein>
    <submittedName>
        <fullName evidence="2">Uncharacterized protein</fullName>
    </submittedName>
</protein>
<keyword evidence="3" id="KW-1185">Reference proteome</keyword>
<dbReference type="Proteomes" id="UP000827556">
    <property type="component" value="Segment"/>
</dbReference>
<dbReference type="EMBL" id="MZ171369">
    <property type="protein sequence ID" value="QXM18678.1"/>
    <property type="molecule type" value="Genomic_DNA"/>
</dbReference>
<feature type="region of interest" description="Disordered" evidence="1">
    <location>
        <begin position="1"/>
        <end position="23"/>
    </location>
</feature>
<evidence type="ECO:0000313" key="2">
    <source>
        <dbReference type="EMBL" id="QXM18678.1"/>
    </source>
</evidence>
<proteinExistence type="predicted"/>
<evidence type="ECO:0000313" key="3">
    <source>
        <dbReference type="Proteomes" id="UP000827556"/>
    </source>
</evidence>
<feature type="compositionally biased region" description="Polar residues" evidence="1">
    <location>
        <begin position="1"/>
        <end position="18"/>
    </location>
</feature>
<reference evidence="3" key="1">
    <citation type="submission" date="2021-05" db="EMBL/GenBank/DDBJ databases">
        <authorList>
            <person name="Kupczok A."/>
            <person name="Weidenbach K."/>
            <person name="Wolf S."/>
            <person name="Fischer M.A."/>
            <person name="Kern T."/>
            <person name="Reetz J."/>
            <person name="Urbanska N."/>
            <person name="Kunzel S."/>
            <person name="Schmitz R.A."/>
            <person name="Rother M."/>
        </authorList>
    </citation>
    <scope>NUCLEOTIDE SEQUENCE [LARGE SCALE GENOMIC DNA]</scope>
</reference>
<name>A0AA48X539_9CAUD</name>
<evidence type="ECO:0000256" key="1">
    <source>
        <dbReference type="SAM" id="MobiDB-lite"/>
    </source>
</evidence>
<sequence>MVASNTLSNTLKGSNSPGDGTARGAILLTPLDRALSVITRCDACPEPCPCRRCIGEEEARCGDICQGCRGSKFCGFMDRKKTPKKDLITADRVEDRLDMMRRRSS</sequence>
<accession>A0AA48X539</accession>